<feature type="compositionally biased region" description="Polar residues" evidence="2">
    <location>
        <begin position="459"/>
        <end position="476"/>
    </location>
</feature>
<feature type="coiled-coil region" evidence="1">
    <location>
        <begin position="74"/>
        <end position="108"/>
    </location>
</feature>
<feature type="coiled-coil region" evidence="1">
    <location>
        <begin position="134"/>
        <end position="161"/>
    </location>
</feature>
<feature type="compositionally biased region" description="Basic and acidic residues" evidence="2">
    <location>
        <begin position="16"/>
        <end position="32"/>
    </location>
</feature>
<name>A0A914UN72_9BILA</name>
<dbReference type="AlphaFoldDB" id="A0A914UN72"/>
<proteinExistence type="predicted"/>
<keyword evidence="3" id="KW-1185">Reference proteome</keyword>
<evidence type="ECO:0000256" key="1">
    <source>
        <dbReference type="SAM" id="Coils"/>
    </source>
</evidence>
<dbReference type="WBParaSite" id="PSAMB.scaffold1109size35809.g11089.t1">
    <property type="protein sequence ID" value="PSAMB.scaffold1109size35809.g11089.t1"/>
    <property type="gene ID" value="PSAMB.scaffold1109size35809.g11089"/>
</dbReference>
<organism evidence="3 4">
    <name type="scientific">Plectus sambesii</name>
    <dbReference type="NCBI Taxonomy" id="2011161"/>
    <lineage>
        <taxon>Eukaryota</taxon>
        <taxon>Metazoa</taxon>
        <taxon>Ecdysozoa</taxon>
        <taxon>Nematoda</taxon>
        <taxon>Chromadorea</taxon>
        <taxon>Plectida</taxon>
        <taxon>Plectina</taxon>
        <taxon>Plectoidea</taxon>
        <taxon>Plectidae</taxon>
        <taxon>Plectus</taxon>
    </lineage>
</organism>
<evidence type="ECO:0000256" key="2">
    <source>
        <dbReference type="SAM" id="MobiDB-lite"/>
    </source>
</evidence>
<accession>A0A914UN72</accession>
<feature type="compositionally biased region" description="Basic and acidic residues" evidence="2">
    <location>
        <begin position="448"/>
        <end position="458"/>
    </location>
</feature>
<keyword evidence="1" id="KW-0175">Coiled coil</keyword>
<evidence type="ECO:0000313" key="3">
    <source>
        <dbReference type="Proteomes" id="UP000887566"/>
    </source>
</evidence>
<evidence type="ECO:0000313" key="4">
    <source>
        <dbReference type="WBParaSite" id="PSAMB.scaffold1109size35809.g11089.t1"/>
    </source>
</evidence>
<feature type="region of interest" description="Disordered" evidence="2">
    <location>
        <begin position="1"/>
        <end position="32"/>
    </location>
</feature>
<reference evidence="4" key="1">
    <citation type="submission" date="2022-11" db="UniProtKB">
        <authorList>
            <consortium name="WormBaseParasite"/>
        </authorList>
    </citation>
    <scope>IDENTIFICATION</scope>
</reference>
<sequence>MDGERLHQGSSPSVEADEHHSVSENDHSIESEHVTALVDTNCVDNERDDTTPGLQTARHDVITVELSTAHRREIDKLQTQLIAREQTVTELNEQLNEMHAERAKMQEQMWDKAEELRRRWSNIATQHNVLYERLQLCERSLRLKNNELAEAARKIHVLERERDYTEIALTAKVGSRSDQCMGHSDQLHSASVRPEVAQLPSCINSRSTPVESRPFSPTFHSKAQLPSLVLARETNVSVQQPDLGVAALLQQMALTQQTLATSLSSPSFSPHRALDAQAMPRFSGDLSERSFDHWEADFVDFTLLVGASTDQQKLWWLKCALKDLALKYFDNLPTIVRNDYNESMAKLKAQFVNTQSLMSAMTVFTSRTMQPNKLVMEFGTVLERLSRPTLIKMDAKSADSMLTAIFSRNILEQWQNASLHKQDNASFEQRFRSMIQEEQRVKAFKALGLDKEGKKKPTDQANHLYSQMRKFSTNPDKASHPN</sequence>
<dbReference type="Proteomes" id="UP000887566">
    <property type="component" value="Unplaced"/>
</dbReference>
<feature type="region of interest" description="Disordered" evidence="2">
    <location>
        <begin position="448"/>
        <end position="482"/>
    </location>
</feature>
<protein>
    <submittedName>
        <fullName evidence="4">Uncharacterized protein</fullName>
    </submittedName>
</protein>